<dbReference type="InterPro" id="IPR018247">
    <property type="entry name" value="EF_Hand_1_Ca_BS"/>
</dbReference>
<evidence type="ECO:0000313" key="1">
    <source>
        <dbReference type="EnsemblPlants" id="Kaladp0037s0045.1.v1.1"/>
    </source>
</evidence>
<proteinExistence type="predicted"/>
<evidence type="ECO:0000313" key="2">
    <source>
        <dbReference type="Proteomes" id="UP000594263"/>
    </source>
</evidence>
<protein>
    <submittedName>
        <fullName evidence="1">Uncharacterized protein</fullName>
    </submittedName>
</protein>
<dbReference type="PANTHER" id="PTHR37258:SF1">
    <property type="entry name" value="FANTOM PROTEIN"/>
    <property type="match status" value="1"/>
</dbReference>
<dbReference type="OMA" id="WAVLENC"/>
<dbReference type="Proteomes" id="UP000594263">
    <property type="component" value="Unplaced"/>
</dbReference>
<sequence length="236" mass="26394">MSNWLDRLRQVKGFPSDDEGRGLDHFLALQQQQQQLNGDDHLIRRIRRRAATPATAASPSEADVSNRMASMLSDLFSDRGSNRILNSKAPRKQSCPKICVVPNENNNNNNSINGVLVEGRKGKAVRRDRLEREKARKKPEDSNLAGFSRTEVTIIDSSCPLWKFDKYLFRKKNVWKARDRRGTAAGYSVVAKKKREGLAAAVAANDDDDDDDGDGDGDGIVGKKDMHLLFVFPGRQ</sequence>
<accession>A0A7N0TGD9</accession>
<dbReference type="PROSITE" id="PS00018">
    <property type="entry name" value="EF_HAND_1"/>
    <property type="match status" value="1"/>
</dbReference>
<dbReference type="EnsemblPlants" id="Kaladp0037s0045.1.v1.1">
    <property type="protein sequence ID" value="Kaladp0037s0045.1.v1.1"/>
    <property type="gene ID" value="Kaladp0037s0045.v1.1"/>
</dbReference>
<reference evidence="1" key="1">
    <citation type="submission" date="2021-01" db="UniProtKB">
        <authorList>
            <consortium name="EnsemblPlants"/>
        </authorList>
    </citation>
    <scope>IDENTIFICATION</scope>
</reference>
<dbReference type="PANTHER" id="PTHR37258">
    <property type="entry name" value="FANTOM PROTEIN"/>
    <property type="match status" value="1"/>
</dbReference>
<dbReference type="AlphaFoldDB" id="A0A7N0TGD9"/>
<organism evidence="1 2">
    <name type="scientific">Kalanchoe fedtschenkoi</name>
    <name type="common">Lavender scallops</name>
    <name type="synonym">South American air plant</name>
    <dbReference type="NCBI Taxonomy" id="63787"/>
    <lineage>
        <taxon>Eukaryota</taxon>
        <taxon>Viridiplantae</taxon>
        <taxon>Streptophyta</taxon>
        <taxon>Embryophyta</taxon>
        <taxon>Tracheophyta</taxon>
        <taxon>Spermatophyta</taxon>
        <taxon>Magnoliopsida</taxon>
        <taxon>eudicotyledons</taxon>
        <taxon>Gunneridae</taxon>
        <taxon>Pentapetalae</taxon>
        <taxon>Saxifragales</taxon>
        <taxon>Crassulaceae</taxon>
        <taxon>Kalanchoe</taxon>
    </lineage>
</organism>
<dbReference type="Gramene" id="Kaladp0037s0045.1.v1.1">
    <property type="protein sequence ID" value="Kaladp0037s0045.1.v1.1"/>
    <property type="gene ID" value="Kaladp0037s0045.v1.1"/>
</dbReference>
<name>A0A7N0TGD9_KALFE</name>
<keyword evidence="2" id="KW-1185">Reference proteome</keyword>